<keyword evidence="1" id="KW-0472">Membrane</keyword>
<keyword evidence="1" id="KW-1133">Transmembrane helix</keyword>
<dbReference type="AlphaFoldDB" id="A0A6C0I9Y9"/>
<reference evidence="2" key="1">
    <citation type="journal article" date="2020" name="Nature">
        <title>Giant virus diversity and host interactions through global metagenomics.</title>
        <authorList>
            <person name="Schulz F."/>
            <person name="Roux S."/>
            <person name="Paez-Espino D."/>
            <person name="Jungbluth S."/>
            <person name="Walsh D.A."/>
            <person name="Denef V.J."/>
            <person name="McMahon K.D."/>
            <person name="Konstantinidis K.T."/>
            <person name="Eloe-Fadrosh E.A."/>
            <person name="Kyrpides N.C."/>
            <person name="Woyke T."/>
        </authorList>
    </citation>
    <scope>NUCLEOTIDE SEQUENCE</scope>
    <source>
        <strain evidence="2">GVMAG-M-3300023184-62</strain>
    </source>
</reference>
<evidence type="ECO:0000256" key="1">
    <source>
        <dbReference type="SAM" id="Phobius"/>
    </source>
</evidence>
<accession>A0A6C0I9Y9</accession>
<name>A0A6C0I9Y9_9ZZZZ</name>
<evidence type="ECO:0000313" key="2">
    <source>
        <dbReference type="EMBL" id="QHT89848.1"/>
    </source>
</evidence>
<organism evidence="2">
    <name type="scientific">viral metagenome</name>
    <dbReference type="NCBI Taxonomy" id="1070528"/>
    <lineage>
        <taxon>unclassified sequences</taxon>
        <taxon>metagenomes</taxon>
        <taxon>organismal metagenomes</taxon>
    </lineage>
</organism>
<dbReference type="EMBL" id="MN740152">
    <property type="protein sequence ID" value="QHT89848.1"/>
    <property type="molecule type" value="Genomic_DNA"/>
</dbReference>
<keyword evidence="1" id="KW-0812">Transmembrane</keyword>
<feature type="transmembrane region" description="Helical" evidence="1">
    <location>
        <begin position="42"/>
        <end position="61"/>
    </location>
</feature>
<protein>
    <submittedName>
        <fullName evidence="2">Uncharacterized protein</fullName>
    </submittedName>
</protein>
<sequence length="107" mass="10814">MSNLFTPTAAIVLLLGASFIAGIGAAANYATKTEGNTINVKSVMRDFLIGIILTSVAWMFVPESFSSIGEMMESVASTIASPMEAMGGGGNGGGGGDLDLHVGPPSF</sequence>
<proteinExistence type="predicted"/>